<evidence type="ECO:0000256" key="6">
    <source>
        <dbReference type="ARBA" id="ARBA00023136"/>
    </source>
</evidence>
<feature type="non-terminal residue" evidence="10">
    <location>
        <position position="174"/>
    </location>
</feature>
<evidence type="ECO:0000256" key="8">
    <source>
        <dbReference type="ARBA" id="ARBA00023180"/>
    </source>
</evidence>
<organism evidence="10 11">
    <name type="scientific">Ilyodon furcidens</name>
    <name type="common">goldbreast splitfin</name>
    <dbReference type="NCBI Taxonomy" id="33524"/>
    <lineage>
        <taxon>Eukaryota</taxon>
        <taxon>Metazoa</taxon>
        <taxon>Chordata</taxon>
        <taxon>Craniata</taxon>
        <taxon>Vertebrata</taxon>
        <taxon>Euteleostomi</taxon>
        <taxon>Actinopterygii</taxon>
        <taxon>Neopterygii</taxon>
        <taxon>Teleostei</taxon>
        <taxon>Neoteleostei</taxon>
        <taxon>Acanthomorphata</taxon>
        <taxon>Ovalentaria</taxon>
        <taxon>Atherinomorphae</taxon>
        <taxon>Cyprinodontiformes</taxon>
        <taxon>Goodeidae</taxon>
        <taxon>Ilyodon</taxon>
    </lineage>
</organism>
<comment type="caution">
    <text evidence="10">The sequence shown here is derived from an EMBL/GenBank/DDBJ whole genome shotgun (WGS) entry which is preliminary data.</text>
</comment>
<dbReference type="SUPFAM" id="SSF57184">
    <property type="entry name" value="Growth factor receptor domain"/>
    <property type="match status" value="1"/>
</dbReference>
<feature type="transmembrane region" description="Helical" evidence="9">
    <location>
        <begin position="148"/>
        <end position="172"/>
    </location>
</feature>
<evidence type="ECO:0000256" key="4">
    <source>
        <dbReference type="ARBA" id="ARBA00022729"/>
    </source>
</evidence>
<dbReference type="Gene3D" id="2.10.25.10">
    <property type="entry name" value="Laminin"/>
    <property type="match status" value="1"/>
</dbReference>
<dbReference type="PANTHER" id="PTHR24037:SF10">
    <property type="entry name" value="MUCIN-13"/>
    <property type="match status" value="1"/>
</dbReference>
<evidence type="ECO:0000256" key="1">
    <source>
        <dbReference type="ARBA" id="ARBA00004236"/>
    </source>
</evidence>
<dbReference type="PANTHER" id="PTHR24037">
    <property type="entry name" value="HEART DEVELOPMENT PROTEIN WITH EGF-LIKE DOMAINS 1"/>
    <property type="match status" value="1"/>
</dbReference>
<reference evidence="10 11" key="1">
    <citation type="submission" date="2021-06" db="EMBL/GenBank/DDBJ databases">
        <authorList>
            <person name="Palmer J.M."/>
        </authorList>
    </citation>
    <scope>NUCLEOTIDE SEQUENCE [LARGE SCALE GENOMIC DNA]</scope>
    <source>
        <strain evidence="11">if_2019</strain>
        <tissue evidence="10">Muscle</tissue>
    </source>
</reference>
<keyword evidence="8" id="KW-0325">Glycoprotein</keyword>
<keyword evidence="2" id="KW-1003">Cell membrane</keyword>
<evidence type="ECO:0000256" key="7">
    <source>
        <dbReference type="ARBA" id="ARBA00023157"/>
    </source>
</evidence>
<keyword evidence="9" id="KW-0812">Transmembrane</keyword>
<dbReference type="Proteomes" id="UP001482620">
    <property type="component" value="Unassembled WGS sequence"/>
</dbReference>
<evidence type="ECO:0000256" key="2">
    <source>
        <dbReference type="ARBA" id="ARBA00022475"/>
    </source>
</evidence>
<dbReference type="InterPro" id="IPR009030">
    <property type="entry name" value="Growth_fac_rcpt_cys_sf"/>
</dbReference>
<evidence type="ECO:0000256" key="9">
    <source>
        <dbReference type="SAM" id="Phobius"/>
    </source>
</evidence>
<evidence type="ECO:0000256" key="3">
    <source>
        <dbReference type="ARBA" id="ARBA00022536"/>
    </source>
</evidence>
<protein>
    <submittedName>
        <fullName evidence="10">Uncharacterized protein</fullName>
    </submittedName>
</protein>
<accession>A0ABV0UQ78</accession>
<proteinExistence type="predicted"/>
<evidence type="ECO:0000313" key="10">
    <source>
        <dbReference type="EMBL" id="MEQ2246366.1"/>
    </source>
</evidence>
<evidence type="ECO:0000313" key="11">
    <source>
        <dbReference type="Proteomes" id="UP001482620"/>
    </source>
</evidence>
<comment type="subcellular location">
    <subcellularLocation>
        <location evidence="1">Cell membrane</location>
    </subcellularLocation>
</comment>
<keyword evidence="9" id="KW-1133">Transmembrane helix</keyword>
<keyword evidence="5" id="KW-0677">Repeat</keyword>
<name>A0ABV0UQ78_9TELE</name>
<keyword evidence="4" id="KW-0732">Signal</keyword>
<sequence length="174" mass="18737">IDQKFDGKQDGYSGSLVLELRESKPSRTRIDEGNVEASIEIIYDPTADITEKDVIETMETIACEDCSLPGTFAAQDLCNSAPCDDKTTTCKFTDGTFTCSCQEGFASTSFSERICLECPAGQRYDNTTNICVSCGFGHTGTNCKDNRVLILVIVAPILGALLIIALILLGVLTT</sequence>
<keyword evidence="6 9" id="KW-0472">Membrane</keyword>
<keyword evidence="7" id="KW-1015">Disulfide bond</keyword>
<gene>
    <name evidence="10" type="ORF">ILYODFUR_037747</name>
</gene>
<keyword evidence="11" id="KW-1185">Reference proteome</keyword>
<keyword evidence="3" id="KW-0245">EGF-like domain</keyword>
<evidence type="ECO:0000256" key="5">
    <source>
        <dbReference type="ARBA" id="ARBA00022737"/>
    </source>
</evidence>
<dbReference type="EMBL" id="JAHRIQ010078128">
    <property type="protein sequence ID" value="MEQ2246366.1"/>
    <property type="molecule type" value="Genomic_DNA"/>
</dbReference>
<feature type="non-terminal residue" evidence="10">
    <location>
        <position position="1"/>
    </location>
</feature>